<accession>A0ABN8I3S0</accession>
<evidence type="ECO:0000313" key="2">
    <source>
        <dbReference type="Proteomes" id="UP000837857"/>
    </source>
</evidence>
<gene>
    <name evidence="1" type="ORF">IPOD504_LOCUS4746</name>
</gene>
<feature type="non-terminal residue" evidence="1">
    <location>
        <position position="177"/>
    </location>
</feature>
<sequence>MTHGYDTSRDRPGLSESIQKQERIGETFATRQEVLNDVAPASRLSRDGGWERAASDEAATALSLYYLIACQREEHWQRERQMTIKIAAELLTGRVESLASNVAWSFVLDIYKSVSEVGPARGCRGPPLARLIAKYPLAAVAWMCLVNYLATAPRILGHRIQERPPRAVAISILRLTD</sequence>
<reference evidence="1" key="1">
    <citation type="submission" date="2022-03" db="EMBL/GenBank/DDBJ databases">
        <authorList>
            <person name="Martin H S."/>
        </authorList>
    </citation>
    <scope>NUCLEOTIDE SEQUENCE</scope>
</reference>
<evidence type="ECO:0000313" key="1">
    <source>
        <dbReference type="EMBL" id="CAH2044704.1"/>
    </source>
</evidence>
<protein>
    <submittedName>
        <fullName evidence="1">Uncharacterized protein</fullName>
    </submittedName>
</protein>
<proteinExistence type="predicted"/>
<organism evidence="1 2">
    <name type="scientific">Iphiclides podalirius</name>
    <name type="common">scarce swallowtail</name>
    <dbReference type="NCBI Taxonomy" id="110791"/>
    <lineage>
        <taxon>Eukaryota</taxon>
        <taxon>Metazoa</taxon>
        <taxon>Ecdysozoa</taxon>
        <taxon>Arthropoda</taxon>
        <taxon>Hexapoda</taxon>
        <taxon>Insecta</taxon>
        <taxon>Pterygota</taxon>
        <taxon>Neoptera</taxon>
        <taxon>Endopterygota</taxon>
        <taxon>Lepidoptera</taxon>
        <taxon>Glossata</taxon>
        <taxon>Ditrysia</taxon>
        <taxon>Papilionoidea</taxon>
        <taxon>Papilionidae</taxon>
        <taxon>Papilioninae</taxon>
        <taxon>Iphiclides</taxon>
    </lineage>
</organism>
<dbReference type="EMBL" id="OW152828">
    <property type="protein sequence ID" value="CAH2044704.1"/>
    <property type="molecule type" value="Genomic_DNA"/>
</dbReference>
<name>A0ABN8I3S0_9NEOP</name>
<keyword evidence="2" id="KW-1185">Reference proteome</keyword>
<dbReference type="Proteomes" id="UP000837857">
    <property type="component" value="Chromosome 16"/>
</dbReference>